<comment type="caution">
    <text evidence="1">The sequence shown here is derived from an EMBL/GenBank/DDBJ whole genome shotgun (WGS) entry which is preliminary data.</text>
</comment>
<evidence type="ECO:0000313" key="2">
    <source>
        <dbReference type="Proteomes" id="UP000661507"/>
    </source>
</evidence>
<gene>
    <name evidence="1" type="ORF">GCM10011320_31760</name>
</gene>
<proteinExistence type="predicted"/>
<dbReference type="Proteomes" id="UP000661507">
    <property type="component" value="Unassembled WGS sequence"/>
</dbReference>
<sequence>MAAEVPAASFLHLNLAQGYADRVAEVRRVDAMPMTVSRRWEPSAA</sequence>
<dbReference type="RefSeq" id="WP_188968254.1">
    <property type="nucleotide sequence ID" value="NZ_BMKW01000007.1"/>
</dbReference>
<organism evidence="1 2">
    <name type="scientific">Neoroseomonas lacus</name>
    <dbReference type="NCBI Taxonomy" id="287609"/>
    <lineage>
        <taxon>Bacteria</taxon>
        <taxon>Pseudomonadati</taxon>
        <taxon>Pseudomonadota</taxon>
        <taxon>Alphaproteobacteria</taxon>
        <taxon>Acetobacterales</taxon>
        <taxon>Acetobacteraceae</taxon>
        <taxon>Neoroseomonas</taxon>
    </lineage>
</organism>
<keyword evidence="2" id="KW-1185">Reference proteome</keyword>
<reference evidence="1" key="2">
    <citation type="submission" date="2020-09" db="EMBL/GenBank/DDBJ databases">
        <authorList>
            <person name="Sun Q."/>
            <person name="Zhou Y."/>
        </authorList>
    </citation>
    <scope>NUCLEOTIDE SEQUENCE</scope>
    <source>
        <strain evidence="1">CGMCC 1.3617</strain>
    </source>
</reference>
<evidence type="ECO:0000313" key="1">
    <source>
        <dbReference type="EMBL" id="GGJ22136.1"/>
    </source>
</evidence>
<dbReference type="EMBL" id="BMKW01000007">
    <property type="protein sequence ID" value="GGJ22136.1"/>
    <property type="molecule type" value="Genomic_DNA"/>
</dbReference>
<accession>A0A917KN82</accession>
<protein>
    <submittedName>
        <fullName evidence="1">Uncharacterized protein</fullName>
    </submittedName>
</protein>
<name>A0A917KN82_9PROT</name>
<dbReference type="AlphaFoldDB" id="A0A917KN82"/>
<reference evidence="1" key="1">
    <citation type="journal article" date="2014" name="Int. J. Syst. Evol. Microbiol.">
        <title>Complete genome sequence of Corynebacterium casei LMG S-19264T (=DSM 44701T), isolated from a smear-ripened cheese.</title>
        <authorList>
            <consortium name="US DOE Joint Genome Institute (JGI-PGF)"/>
            <person name="Walter F."/>
            <person name="Albersmeier A."/>
            <person name="Kalinowski J."/>
            <person name="Ruckert C."/>
        </authorList>
    </citation>
    <scope>NUCLEOTIDE SEQUENCE</scope>
    <source>
        <strain evidence="1">CGMCC 1.3617</strain>
    </source>
</reference>